<dbReference type="EnsemblPlants" id="evm.model.05.1992">
    <property type="protein sequence ID" value="cds.evm.model.05.1992"/>
    <property type="gene ID" value="evm.TU.05.1992"/>
</dbReference>
<keyword evidence="2" id="KW-1185">Reference proteome</keyword>
<dbReference type="Proteomes" id="UP000596661">
    <property type="component" value="Chromosome 5"/>
</dbReference>
<dbReference type="AlphaFoldDB" id="A0A803PNS4"/>
<sequence>MSWWRRGRLGMGLRRSGRLGRSSWCSRAAVVAGRVWLGMRMNGRGKDESAEETLVSIGPVAGGKRRRFELEEI</sequence>
<evidence type="ECO:0000313" key="1">
    <source>
        <dbReference type="EnsemblPlants" id="cds.evm.model.05.1992"/>
    </source>
</evidence>
<evidence type="ECO:0000313" key="2">
    <source>
        <dbReference type="Proteomes" id="UP000596661"/>
    </source>
</evidence>
<organism evidence="1 2">
    <name type="scientific">Cannabis sativa</name>
    <name type="common">Hemp</name>
    <name type="synonym">Marijuana</name>
    <dbReference type="NCBI Taxonomy" id="3483"/>
    <lineage>
        <taxon>Eukaryota</taxon>
        <taxon>Viridiplantae</taxon>
        <taxon>Streptophyta</taxon>
        <taxon>Embryophyta</taxon>
        <taxon>Tracheophyta</taxon>
        <taxon>Spermatophyta</taxon>
        <taxon>Magnoliopsida</taxon>
        <taxon>eudicotyledons</taxon>
        <taxon>Gunneridae</taxon>
        <taxon>Pentapetalae</taxon>
        <taxon>rosids</taxon>
        <taxon>fabids</taxon>
        <taxon>Rosales</taxon>
        <taxon>Cannabaceae</taxon>
        <taxon>Cannabis</taxon>
    </lineage>
</organism>
<accession>A0A803PNS4</accession>
<dbReference type="EMBL" id="UZAU01000549">
    <property type="status" value="NOT_ANNOTATED_CDS"/>
    <property type="molecule type" value="Genomic_DNA"/>
</dbReference>
<reference evidence="1" key="1">
    <citation type="submission" date="2018-11" db="EMBL/GenBank/DDBJ databases">
        <authorList>
            <person name="Grassa J C."/>
        </authorList>
    </citation>
    <scope>NUCLEOTIDE SEQUENCE [LARGE SCALE GENOMIC DNA]</scope>
</reference>
<proteinExistence type="predicted"/>
<protein>
    <submittedName>
        <fullName evidence="1">Uncharacterized protein</fullName>
    </submittedName>
</protein>
<reference evidence="1" key="2">
    <citation type="submission" date="2021-03" db="UniProtKB">
        <authorList>
            <consortium name="EnsemblPlants"/>
        </authorList>
    </citation>
    <scope>IDENTIFICATION</scope>
</reference>
<name>A0A803PNS4_CANSA</name>
<dbReference type="Gramene" id="evm.model.05.1992">
    <property type="protein sequence ID" value="cds.evm.model.05.1992"/>
    <property type="gene ID" value="evm.TU.05.1992"/>
</dbReference>